<gene>
    <name evidence="4" type="ORF">ACFYG5_17245</name>
</gene>
<dbReference type="EC" id="2.7.7.65" evidence="1"/>
<dbReference type="Gene3D" id="3.30.70.270">
    <property type="match status" value="1"/>
</dbReference>
<dbReference type="InterPro" id="IPR029787">
    <property type="entry name" value="Nucleotide_cyclase"/>
</dbReference>
<keyword evidence="4" id="KW-0548">Nucleotidyltransferase</keyword>
<keyword evidence="4" id="KW-0808">Transferase</keyword>
<dbReference type="AlphaFoldDB" id="A0AB74UPC2"/>
<comment type="catalytic activity">
    <reaction evidence="2">
        <text>2 GTP = 3',3'-c-di-GMP + 2 diphosphate</text>
        <dbReference type="Rhea" id="RHEA:24898"/>
        <dbReference type="ChEBI" id="CHEBI:33019"/>
        <dbReference type="ChEBI" id="CHEBI:37565"/>
        <dbReference type="ChEBI" id="CHEBI:58805"/>
        <dbReference type="EC" id="2.7.7.65"/>
    </reaction>
</comment>
<organism evidence="4">
    <name type="scientific">Rhodanobacter sp. FW102-FHT14D07</name>
    <dbReference type="NCBI Taxonomy" id="3351462"/>
    <lineage>
        <taxon>Bacteria</taxon>
        <taxon>Pseudomonadati</taxon>
        <taxon>Pseudomonadota</taxon>
        <taxon>Gammaproteobacteria</taxon>
        <taxon>Lysobacterales</taxon>
        <taxon>Rhodanobacteraceae</taxon>
        <taxon>Rhodanobacter</taxon>
    </lineage>
</organism>
<dbReference type="GO" id="GO:0052621">
    <property type="term" value="F:diguanylate cyclase activity"/>
    <property type="evidence" value="ECO:0007669"/>
    <property type="project" value="UniProtKB-EC"/>
</dbReference>
<proteinExistence type="predicted"/>
<dbReference type="CDD" id="cd01949">
    <property type="entry name" value="GGDEF"/>
    <property type="match status" value="1"/>
</dbReference>
<evidence type="ECO:0000256" key="1">
    <source>
        <dbReference type="ARBA" id="ARBA00012528"/>
    </source>
</evidence>
<dbReference type="EMBL" id="CP170721">
    <property type="protein sequence ID" value="XIA18280.1"/>
    <property type="molecule type" value="Genomic_DNA"/>
</dbReference>
<dbReference type="PANTHER" id="PTHR45138">
    <property type="entry name" value="REGULATORY COMPONENTS OF SENSORY TRANSDUCTION SYSTEM"/>
    <property type="match status" value="1"/>
</dbReference>
<accession>A0AB74UPC2</accession>
<dbReference type="SUPFAM" id="SSF55073">
    <property type="entry name" value="Nucleotide cyclase"/>
    <property type="match status" value="1"/>
</dbReference>
<dbReference type="PANTHER" id="PTHR45138:SF9">
    <property type="entry name" value="DIGUANYLATE CYCLASE DGCM-RELATED"/>
    <property type="match status" value="1"/>
</dbReference>
<dbReference type="PROSITE" id="PS50887">
    <property type="entry name" value="GGDEF"/>
    <property type="match status" value="1"/>
</dbReference>
<dbReference type="Pfam" id="PF00990">
    <property type="entry name" value="GGDEF"/>
    <property type="match status" value="1"/>
</dbReference>
<dbReference type="SMART" id="SM00267">
    <property type="entry name" value="GGDEF"/>
    <property type="match status" value="1"/>
</dbReference>
<dbReference type="RefSeq" id="WP_395120602.1">
    <property type="nucleotide sequence ID" value="NZ_CP170721.1"/>
</dbReference>
<feature type="domain" description="GGDEF" evidence="3">
    <location>
        <begin position="230"/>
        <end position="359"/>
    </location>
</feature>
<dbReference type="InterPro" id="IPR043128">
    <property type="entry name" value="Rev_trsase/Diguanyl_cyclase"/>
</dbReference>
<evidence type="ECO:0000313" key="4">
    <source>
        <dbReference type="EMBL" id="XIA18280.1"/>
    </source>
</evidence>
<dbReference type="SUPFAM" id="SSF55781">
    <property type="entry name" value="GAF domain-like"/>
    <property type="match status" value="1"/>
</dbReference>
<dbReference type="InterPro" id="IPR050469">
    <property type="entry name" value="Diguanylate_Cyclase"/>
</dbReference>
<dbReference type="InterPro" id="IPR000160">
    <property type="entry name" value="GGDEF_dom"/>
</dbReference>
<evidence type="ECO:0000256" key="2">
    <source>
        <dbReference type="ARBA" id="ARBA00034247"/>
    </source>
</evidence>
<protein>
    <recommendedName>
        <fullName evidence="1">diguanylate cyclase</fullName>
        <ecNumber evidence="1">2.7.7.65</ecNumber>
    </recommendedName>
</protein>
<evidence type="ECO:0000259" key="3">
    <source>
        <dbReference type="PROSITE" id="PS50887"/>
    </source>
</evidence>
<name>A0AB74UPC2_9GAMM</name>
<dbReference type="NCBIfam" id="TIGR00254">
    <property type="entry name" value="GGDEF"/>
    <property type="match status" value="1"/>
</dbReference>
<sequence>MIEHEFIEEDSLELADPCSEVLTARPAAVEAPDEWRVLDSLAALTHHRDLDALDHSLVLTLAELTGARRVTLAKCFPEDSALESVVCCSPDSVGAYQVHPLEPECLGAALGPIHRCLQDMQAQTETRNGLHRQLVPIVREGHAIGALQLDSALAPLRSRSLIDGFARIYANYTALLHESEHDKLTGLYNRRSLERQLQRMLQLRDTPLRPYPHAVPPAQEQRAAPAGEAAQVWLAIVDIDHFKHINDNFGHVYGDEVILLLAQQMRACFRRGDVLFRFGGEEFVALFSATDEVTVHGVLERFRAHVARFAFPLVGHVTISIGYSRIGAHDYPAVALDRADQALYFVKQHGRDGVRGYEELGACGALGRGLAAGSIDLF</sequence>
<reference evidence="4" key="1">
    <citation type="submission" date="2024-10" db="EMBL/GenBank/DDBJ databases">
        <authorList>
            <person name="Lesea H.P."/>
            <person name="Kuehl J.V."/>
            <person name="Chandonia J.-M."/>
        </authorList>
    </citation>
    <scope>NUCLEOTIDE SEQUENCE</scope>
    <source>
        <strain evidence="4">FW102-FHT14D07</strain>
    </source>
</reference>